<sequence>MTVEKFKVEISGVSNITININDKHKLKLSPMVDISSIIIDYRLPMTSRTCTSNICLLGNYRSNNGMYTNILDIDNFSSNELAKLILTMIKLYRPKEIRLDATGVGMTLKDALLGELLQENIILNDDGSLVYKEDNSAVKLIKIHENETLINNSDVEKFIKNTSQTAKAIEEALSSVWKACFESNNNEKNEMSHVLSAKVKGENIYFVTVSDKVPYVVKNKFFDAIKDGLCTNTNVLMLPDEFKLEIMDSDGMLQIKHSLNIPRTFREEVLRKVKYAFDNKHNLIMIPDSFKLEQLNVK</sequence>
<dbReference type="RefSeq" id="WP_349659741.1">
    <property type="nucleotide sequence ID" value="NZ_JBEGDG010000007.1"/>
</dbReference>
<keyword evidence="2" id="KW-1185">Reference proteome</keyword>
<dbReference type="EMBL" id="JBEGDG010000007">
    <property type="protein sequence ID" value="MEQ6355111.1"/>
    <property type="molecule type" value="Genomic_DNA"/>
</dbReference>
<name>A0ABV1MRI5_9BACI</name>
<reference evidence="1 2" key="1">
    <citation type="submission" date="2024-06" db="EMBL/GenBank/DDBJ databases">
        <title>Lysinibacillus zambalefons sp. nov., a Novel Firmicute Isolated from the Poon Bato Zambales Hyperalkaline Spring.</title>
        <authorList>
            <person name="Aja J.A."/>
            <person name="Lazaro J.E.H."/>
            <person name="Llorin L.D."/>
            <person name="Lim K.R."/>
            <person name="Teodosio J."/>
            <person name="Dalisay D.S."/>
        </authorList>
    </citation>
    <scope>NUCLEOTIDE SEQUENCE [LARGE SCALE GENOMIC DNA]</scope>
    <source>
        <strain evidence="1 2">M3</strain>
    </source>
</reference>
<evidence type="ECO:0000313" key="1">
    <source>
        <dbReference type="EMBL" id="MEQ6355111.1"/>
    </source>
</evidence>
<organism evidence="1 2">
    <name type="scientific">Lysinibacillus zambalensis</name>
    <dbReference type="NCBI Taxonomy" id="3160866"/>
    <lineage>
        <taxon>Bacteria</taxon>
        <taxon>Bacillati</taxon>
        <taxon>Bacillota</taxon>
        <taxon>Bacilli</taxon>
        <taxon>Bacillales</taxon>
        <taxon>Bacillaceae</taxon>
        <taxon>Lysinibacillus</taxon>
    </lineage>
</organism>
<gene>
    <name evidence="1" type="ORF">ABNX05_10830</name>
</gene>
<proteinExistence type="predicted"/>
<evidence type="ECO:0000313" key="2">
    <source>
        <dbReference type="Proteomes" id="UP001478862"/>
    </source>
</evidence>
<protein>
    <submittedName>
        <fullName evidence="1">Uncharacterized protein</fullName>
    </submittedName>
</protein>
<comment type="caution">
    <text evidence="1">The sequence shown here is derived from an EMBL/GenBank/DDBJ whole genome shotgun (WGS) entry which is preliminary data.</text>
</comment>
<dbReference type="Proteomes" id="UP001478862">
    <property type="component" value="Unassembled WGS sequence"/>
</dbReference>
<accession>A0ABV1MRI5</accession>